<proteinExistence type="predicted"/>
<dbReference type="InterPro" id="IPR003428">
    <property type="entry name" value="MAM33"/>
</dbReference>
<organism evidence="2">
    <name type="scientific">Alexandrium catenella</name>
    <name type="common">Red tide dinoflagellate</name>
    <name type="synonym">Gonyaulax catenella</name>
    <dbReference type="NCBI Taxonomy" id="2925"/>
    <lineage>
        <taxon>Eukaryota</taxon>
        <taxon>Sar</taxon>
        <taxon>Alveolata</taxon>
        <taxon>Dinophyceae</taxon>
        <taxon>Gonyaulacales</taxon>
        <taxon>Pyrocystaceae</taxon>
        <taxon>Alexandrium</taxon>
    </lineage>
</organism>
<dbReference type="EMBL" id="HBGE01031667">
    <property type="protein sequence ID" value="CAD9124791.1"/>
    <property type="molecule type" value="Transcribed_RNA"/>
</dbReference>
<dbReference type="GO" id="GO:0005759">
    <property type="term" value="C:mitochondrial matrix"/>
    <property type="evidence" value="ECO:0007669"/>
    <property type="project" value="InterPro"/>
</dbReference>
<dbReference type="EMBL" id="HBGE01031674">
    <property type="protein sequence ID" value="CAD9124807.1"/>
    <property type="molecule type" value="Transcribed_RNA"/>
</dbReference>
<dbReference type="Gene3D" id="3.10.280.10">
    <property type="entry name" value="Mitochondrial glycoprotein"/>
    <property type="match status" value="1"/>
</dbReference>
<protein>
    <submittedName>
        <fullName evidence="2">Uncharacterized protein</fullName>
    </submittedName>
</protein>
<dbReference type="AlphaFoldDB" id="A0A6T9G8Y1"/>
<dbReference type="SUPFAM" id="SSF54529">
    <property type="entry name" value="Mitochondrial glycoprotein MAM33-like"/>
    <property type="match status" value="1"/>
</dbReference>
<accession>A0A6T9G8Y1</accession>
<dbReference type="InterPro" id="IPR036561">
    <property type="entry name" value="MAM33_sf"/>
</dbReference>
<gene>
    <name evidence="1" type="ORF">ACAT0790_LOCUS19114</name>
    <name evidence="2" type="ORF">ACAT0790_LOCUS19121</name>
</gene>
<dbReference type="Pfam" id="PF02330">
    <property type="entry name" value="MAM33"/>
    <property type="match status" value="1"/>
</dbReference>
<evidence type="ECO:0000313" key="2">
    <source>
        <dbReference type="EMBL" id="CAD9124807.1"/>
    </source>
</evidence>
<sequence length="235" mass="25742">MAALGAPLRSALRVAARRPTAWSLGARAAFPVAPLAQRGVSAAASSKAAKVLAGELKHEQEQYEQAQVIKGFLKATPFKLVEADGDVNMALERELGDKSVRIEWQLSSPFNPDGEEEGQDGEMAERDATEVSITVENKSGAGMTFFCSTQHGEDHRYVIGMVKAYSSQAEKDSATSYNGPEFEDLDDKVQEAFDEYLAELGMSSEICDFIDAMALDKEQREYARWLSTAKKFVES</sequence>
<dbReference type="PANTHER" id="PTHR10826:SF1">
    <property type="entry name" value="COMPLEMENT COMPONENT 1 Q SUBCOMPONENT-BINDING PROTEIN, MITOCHONDRIAL"/>
    <property type="match status" value="1"/>
</dbReference>
<dbReference type="PANTHER" id="PTHR10826">
    <property type="entry name" value="COMPLEMENT COMPONENT 1"/>
    <property type="match status" value="1"/>
</dbReference>
<reference evidence="2" key="1">
    <citation type="submission" date="2021-01" db="EMBL/GenBank/DDBJ databases">
        <authorList>
            <person name="Corre E."/>
            <person name="Pelletier E."/>
            <person name="Niang G."/>
            <person name="Scheremetjew M."/>
            <person name="Finn R."/>
            <person name="Kale V."/>
            <person name="Holt S."/>
            <person name="Cochrane G."/>
            <person name="Meng A."/>
            <person name="Brown T."/>
            <person name="Cohen L."/>
        </authorList>
    </citation>
    <scope>NUCLEOTIDE SEQUENCE</scope>
    <source>
        <strain evidence="2">OF101</strain>
    </source>
</reference>
<evidence type="ECO:0000313" key="1">
    <source>
        <dbReference type="EMBL" id="CAD9124791.1"/>
    </source>
</evidence>
<name>A0A6T9G8Y1_ALECA</name>